<dbReference type="PANTHER" id="PTHR43620:SF44">
    <property type="entry name" value="GLYCEROPHOSPHODIESTER PHOSPHODIESTERASE GDPDL6-RELATED"/>
    <property type="match status" value="1"/>
</dbReference>
<keyword evidence="7" id="KW-0472">Membrane</keyword>
<feature type="transmembrane region" description="Helical" evidence="7">
    <location>
        <begin position="1091"/>
        <end position="1120"/>
    </location>
</feature>
<evidence type="ECO:0000259" key="8">
    <source>
        <dbReference type="PROSITE" id="PS51704"/>
    </source>
</evidence>
<dbReference type="InterPro" id="IPR035917">
    <property type="entry name" value="YjbQ-like_sf"/>
</dbReference>
<dbReference type="Pfam" id="PF03009">
    <property type="entry name" value="GDPD"/>
    <property type="match status" value="1"/>
</dbReference>
<keyword evidence="7" id="KW-0812">Transmembrane</keyword>
<dbReference type="GO" id="GO:0006071">
    <property type="term" value="P:glycerol metabolic process"/>
    <property type="evidence" value="ECO:0007669"/>
    <property type="project" value="UniProtKB-KW"/>
</dbReference>
<dbReference type="Gene3D" id="3.20.20.190">
    <property type="entry name" value="Phosphatidylinositol (PI) phosphodiesterase"/>
    <property type="match status" value="2"/>
</dbReference>
<keyword evidence="2" id="KW-0732">Signal</keyword>
<dbReference type="AlphaFoldDB" id="A0A1E5UUK2"/>
<protein>
    <recommendedName>
        <fullName evidence="1">glycerophosphodiester phosphodiesterase</fullName>
        <ecNumber evidence="1">3.1.4.46</ecNumber>
    </recommendedName>
</protein>
<dbReference type="GO" id="GO:0006629">
    <property type="term" value="P:lipid metabolic process"/>
    <property type="evidence" value="ECO:0007669"/>
    <property type="project" value="InterPro"/>
</dbReference>
<dbReference type="InterPro" id="IPR001602">
    <property type="entry name" value="UPF0047_YjbQ-like"/>
</dbReference>
<dbReference type="Proteomes" id="UP000095767">
    <property type="component" value="Unassembled WGS sequence"/>
</dbReference>
<evidence type="ECO:0000256" key="4">
    <source>
        <dbReference type="ARBA" id="ARBA00022801"/>
    </source>
</evidence>
<dbReference type="EMBL" id="LWDX02062768">
    <property type="protein sequence ID" value="OEL16498.1"/>
    <property type="molecule type" value="Genomic_DNA"/>
</dbReference>
<accession>A0A1E5UUK2</accession>
<dbReference type="Gene3D" id="2.60.120.460">
    <property type="entry name" value="YjbQ-like"/>
    <property type="match status" value="1"/>
</dbReference>
<evidence type="ECO:0000256" key="5">
    <source>
        <dbReference type="ARBA" id="ARBA00023180"/>
    </source>
</evidence>
<comment type="caution">
    <text evidence="9">The sequence shown here is derived from an EMBL/GenBank/DDBJ whole genome shotgun (WGS) entry which is preliminary data.</text>
</comment>
<feature type="domain" description="GP-PDE" evidence="8">
    <location>
        <begin position="184"/>
        <end position="483"/>
    </location>
</feature>
<evidence type="ECO:0000313" key="9">
    <source>
        <dbReference type="EMBL" id="OEL16498.1"/>
    </source>
</evidence>
<dbReference type="SUPFAM" id="SSF111038">
    <property type="entry name" value="YjbQ-like"/>
    <property type="match status" value="1"/>
</dbReference>
<evidence type="ECO:0000313" key="10">
    <source>
        <dbReference type="Proteomes" id="UP000095767"/>
    </source>
</evidence>
<dbReference type="EC" id="3.1.4.46" evidence="1"/>
<dbReference type="FunFam" id="3.20.20.190:FF:000013">
    <property type="entry name" value="Glycerophosphodiester phosphodiesterase GDPDL3"/>
    <property type="match status" value="1"/>
</dbReference>
<evidence type="ECO:0000256" key="7">
    <source>
        <dbReference type="SAM" id="Phobius"/>
    </source>
</evidence>
<dbReference type="CDD" id="cd08603">
    <property type="entry name" value="GDPD_SHV3_repeat_1"/>
    <property type="match status" value="1"/>
</dbReference>
<organism evidence="9 10">
    <name type="scientific">Dichanthelium oligosanthes</name>
    <dbReference type="NCBI Taxonomy" id="888268"/>
    <lineage>
        <taxon>Eukaryota</taxon>
        <taxon>Viridiplantae</taxon>
        <taxon>Streptophyta</taxon>
        <taxon>Embryophyta</taxon>
        <taxon>Tracheophyta</taxon>
        <taxon>Spermatophyta</taxon>
        <taxon>Magnoliopsida</taxon>
        <taxon>Liliopsida</taxon>
        <taxon>Poales</taxon>
        <taxon>Poaceae</taxon>
        <taxon>PACMAD clade</taxon>
        <taxon>Panicoideae</taxon>
        <taxon>Panicodae</taxon>
        <taxon>Paniceae</taxon>
        <taxon>Dichantheliinae</taxon>
        <taxon>Dichanthelium</taxon>
    </lineage>
</organism>
<comment type="catalytic activity">
    <reaction evidence="6">
        <text>a sn-glycero-3-phosphodiester + H2O = an alcohol + sn-glycerol 3-phosphate + H(+)</text>
        <dbReference type="Rhea" id="RHEA:12969"/>
        <dbReference type="ChEBI" id="CHEBI:15377"/>
        <dbReference type="ChEBI" id="CHEBI:15378"/>
        <dbReference type="ChEBI" id="CHEBI:30879"/>
        <dbReference type="ChEBI" id="CHEBI:57597"/>
        <dbReference type="ChEBI" id="CHEBI:83408"/>
        <dbReference type="EC" id="3.1.4.46"/>
    </reaction>
</comment>
<evidence type="ECO:0000256" key="3">
    <source>
        <dbReference type="ARBA" id="ARBA00022798"/>
    </source>
</evidence>
<name>A0A1E5UUK2_9POAL</name>
<feature type="transmembrane region" description="Helical" evidence="7">
    <location>
        <begin position="996"/>
        <end position="1012"/>
    </location>
</feature>
<evidence type="ECO:0000256" key="6">
    <source>
        <dbReference type="ARBA" id="ARBA00047512"/>
    </source>
</evidence>
<dbReference type="InterPro" id="IPR030395">
    <property type="entry name" value="GP_PDE_dom"/>
</dbReference>
<dbReference type="STRING" id="888268.A0A1E5UUK2"/>
<dbReference type="SUPFAM" id="SSF51695">
    <property type="entry name" value="PLC-like phosphodiesterases"/>
    <property type="match status" value="2"/>
</dbReference>
<evidence type="ECO:0000256" key="2">
    <source>
        <dbReference type="ARBA" id="ARBA00022729"/>
    </source>
</evidence>
<dbReference type="OrthoDB" id="1058301at2759"/>
<sequence>MAAKWAQKTVVIPAQRRGCHLITPKILREIEGDLSGFKCGLAHFFLQHTSASLTINENYDSDVQADTETFLNRIVPEGHNAPWKHTMEGPDDMPAHIKSSMFGCALTIPITDGRLNMGTWQSMVLIRVFSWSSQNCAEMQGAPPDQMGASYPHMFLILLLLHGANAASNAPAGPKWQTLSGRPPQVIARGGFSGLFPDSSQFAYQFALSTSLPDVVLFCDLQFSSDAMGFCKTGLTLDNSTTVSEIFPKMEKTYKVDGEDVHGWFSLDFTSDQLIQNITLIQNIFSRPSTFDGSMGMYMLDDVAELRPPQIWLNVQYNSFFLEHKLSTEDYILALPKGISLTYISSMEIDFLKSLGGKLKKSKTKLIFRFLNEDVIEPSTKKTYGELLKDLKSIKDFAVGILVPKTYIWPLNKDQYLAPSTSLVKDAHALGLEVYASGFANDIATSYNYSYDPSAEYLQFIDNPDFSVDGVLTDFPATASGAVACLAHSKGNPLPPPGKDTRPLIITHNGASGVFAGSTDLAYQQAIKDAADIIDCAVQMSKDGVAFCMHSADLSAYTTAGIAFASKSSTVHEIQNKSGIFSFDLSWSEIQTLKPDLYSPFAQAGLKRNPAAKHAGKFLTLPQFLDMAKTSNVSGILIEIEHAPYFAKRGLGVVDAVSSALVKASYDKETKQQVFIQSDDSSVLSAFKKFLTFKRVLSIEIQFSGASKPSLDDIKKYADGVRIHRSSVAQITGYFMTKFTDTVSSLQAANLTVFIGVLKNEFMNLGFDYFADPTIEVVTYSLAVMADGIVTDFPATAASYFIHGIFRFLLGTGPIILWSTLLGATQRTLTPIHTPPPPPMATVATHFGSPPSPPRRLCRRSRSAFPAGARRSAAAPRARIRSLRNLSCLVSRTAKASVSGAEPSSGGEDVNEIIDAVEVESTTPGGSFLAKVTVAIGIAVTATVISLIMKQPSSGPSFSLPQIVDASTQSDAAAATIGYTFSLFGKIVIIPEYTPGWVYFWLLMAAGFGLFISEEALNVWVCPLHWGVCISDMIPFYLGKLFRQTKASKDISSKIGIGKEKALSISRAVQKYGNLIGFVERFSIGVRNPTAFLAGALGISADCFFAGVCFGCLFTLPIQLAVGFVLRERPVVALASVAAAVGIWTAFPYAAAACTALFLYLRRRRESSS</sequence>
<dbReference type="FunFam" id="3.20.20.190:FF:000011">
    <property type="entry name" value="Glycerophosphodiester phosphodiesterase GDPDL3"/>
    <property type="match status" value="1"/>
</dbReference>
<dbReference type="PROSITE" id="PS51704">
    <property type="entry name" value="GP_PDE"/>
    <property type="match status" value="2"/>
</dbReference>
<dbReference type="NCBIfam" id="TIGR00149">
    <property type="entry name" value="TIGR00149_YjbQ"/>
    <property type="match status" value="1"/>
</dbReference>
<keyword evidence="7" id="KW-1133">Transmembrane helix</keyword>
<dbReference type="PANTHER" id="PTHR43620">
    <property type="entry name" value="GLYCEROPHOSPHORYL DIESTER PHOSPHODIESTERASE"/>
    <property type="match status" value="1"/>
</dbReference>
<dbReference type="InterPro" id="IPR017946">
    <property type="entry name" value="PLC-like_Pdiesterase_TIM-brl"/>
</dbReference>
<keyword evidence="4" id="KW-0378">Hydrolase</keyword>
<reference evidence="9 10" key="1">
    <citation type="submission" date="2016-09" db="EMBL/GenBank/DDBJ databases">
        <title>The draft genome of Dichanthelium oligosanthes: A C3 panicoid grass species.</title>
        <authorList>
            <person name="Studer A.J."/>
            <person name="Schnable J.C."/>
            <person name="Brutnell T.P."/>
        </authorList>
    </citation>
    <scope>NUCLEOTIDE SEQUENCE [LARGE SCALE GENOMIC DNA]</scope>
    <source>
        <strain evidence="10">cv. Kellogg 1175</strain>
        <tissue evidence="9">Leaf</tissue>
    </source>
</reference>
<dbReference type="GO" id="GO:0008889">
    <property type="term" value="F:glycerophosphodiester phosphodiesterase activity"/>
    <property type="evidence" value="ECO:0007669"/>
    <property type="project" value="UniProtKB-EC"/>
</dbReference>
<feature type="transmembrane region" description="Helical" evidence="7">
    <location>
        <begin position="1132"/>
        <end position="1161"/>
    </location>
</feature>
<gene>
    <name evidence="9" type="ORF">BAE44_0022487</name>
</gene>
<dbReference type="CDD" id="cd08604">
    <property type="entry name" value="GDPD_SHV3_repeat_2"/>
    <property type="match status" value="1"/>
</dbReference>
<keyword evidence="10" id="KW-1185">Reference proteome</keyword>
<evidence type="ECO:0000256" key="1">
    <source>
        <dbReference type="ARBA" id="ARBA00012247"/>
    </source>
</evidence>
<keyword evidence="5" id="KW-0325">Glycoprotein</keyword>
<keyword evidence="3" id="KW-0319">Glycerol metabolism</keyword>
<proteinExistence type="predicted"/>
<feature type="domain" description="GP-PDE" evidence="8">
    <location>
        <begin position="503"/>
        <end position="801"/>
    </location>
</feature>
<feature type="transmembrane region" description="Helical" evidence="7">
    <location>
        <begin position="1018"/>
        <end position="1039"/>
    </location>
</feature>
<feature type="transmembrane region" description="Helical" evidence="7">
    <location>
        <begin position="928"/>
        <end position="949"/>
    </location>
</feature>
<dbReference type="Pfam" id="PF01894">
    <property type="entry name" value="YjbQ"/>
    <property type="match status" value="1"/>
</dbReference>